<evidence type="ECO:0000313" key="2">
    <source>
        <dbReference type="Proteomes" id="UP001162164"/>
    </source>
</evidence>
<proteinExistence type="predicted"/>
<evidence type="ECO:0000313" key="1">
    <source>
        <dbReference type="EMBL" id="KAJ8982105.1"/>
    </source>
</evidence>
<comment type="caution">
    <text evidence="1">The sequence shown here is derived from an EMBL/GenBank/DDBJ whole genome shotgun (WGS) entry which is preliminary data.</text>
</comment>
<sequence>MSKNMCDDLVDCPVIFLEETRGTSLEYRYDQARFSHIKRAQWKTGHGGDAEQSRKGIFYQIKEAEPPD</sequence>
<gene>
    <name evidence="1" type="ORF">NQ317_010963</name>
</gene>
<organism evidence="1 2">
    <name type="scientific">Molorchus minor</name>
    <dbReference type="NCBI Taxonomy" id="1323400"/>
    <lineage>
        <taxon>Eukaryota</taxon>
        <taxon>Metazoa</taxon>
        <taxon>Ecdysozoa</taxon>
        <taxon>Arthropoda</taxon>
        <taxon>Hexapoda</taxon>
        <taxon>Insecta</taxon>
        <taxon>Pterygota</taxon>
        <taxon>Neoptera</taxon>
        <taxon>Endopterygota</taxon>
        <taxon>Coleoptera</taxon>
        <taxon>Polyphaga</taxon>
        <taxon>Cucujiformia</taxon>
        <taxon>Chrysomeloidea</taxon>
        <taxon>Cerambycidae</taxon>
        <taxon>Lamiinae</taxon>
        <taxon>Monochamini</taxon>
        <taxon>Molorchus</taxon>
    </lineage>
</organism>
<dbReference type="EMBL" id="JAPWTJ010000145">
    <property type="protein sequence ID" value="KAJ8982105.1"/>
    <property type="molecule type" value="Genomic_DNA"/>
</dbReference>
<protein>
    <submittedName>
        <fullName evidence="1">Uncharacterized protein</fullName>
    </submittedName>
</protein>
<name>A0ABQ9JUT9_9CUCU</name>
<dbReference type="Proteomes" id="UP001162164">
    <property type="component" value="Unassembled WGS sequence"/>
</dbReference>
<keyword evidence="2" id="KW-1185">Reference proteome</keyword>
<accession>A0ABQ9JUT9</accession>
<reference evidence="1" key="1">
    <citation type="journal article" date="2023" name="Insect Mol. Biol.">
        <title>Genome sequencing provides insights into the evolution of gene families encoding plant cell wall-degrading enzymes in longhorned beetles.</title>
        <authorList>
            <person name="Shin N.R."/>
            <person name="Okamura Y."/>
            <person name="Kirsch R."/>
            <person name="Pauchet Y."/>
        </authorList>
    </citation>
    <scope>NUCLEOTIDE SEQUENCE</scope>
    <source>
        <strain evidence="1">MMC_N1</strain>
    </source>
</reference>